<dbReference type="Pfam" id="PF07729">
    <property type="entry name" value="FCD"/>
    <property type="match status" value="1"/>
</dbReference>
<dbReference type="Pfam" id="PF06968">
    <property type="entry name" value="BATS"/>
    <property type="match status" value="1"/>
</dbReference>
<keyword evidence="8" id="KW-0238">DNA-binding</keyword>
<organism evidence="12 13">
    <name type="scientific">Candidatus Methanoperedens nitratireducens</name>
    <dbReference type="NCBI Taxonomy" id="1392998"/>
    <lineage>
        <taxon>Archaea</taxon>
        <taxon>Methanobacteriati</taxon>
        <taxon>Methanobacteriota</taxon>
        <taxon>Stenosarchaea group</taxon>
        <taxon>Methanomicrobia</taxon>
        <taxon>Methanosarcinales</taxon>
        <taxon>ANME-2 cluster</taxon>
        <taxon>Candidatus Methanoperedentaceae</taxon>
        <taxon>Candidatus Methanoperedens</taxon>
    </lineage>
</organism>
<dbReference type="GO" id="GO:0046872">
    <property type="term" value="F:metal ion binding"/>
    <property type="evidence" value="ECO:0007669"/>
    <property type="project" value="UniProtKB-KW"/>
</dbReference>
<dbReference type="InterPro" id="IPR013785">
    <property type="entry name" value="Aldolase_TIM"/>
</dbReference>
<dbReference type="SFLD" id="SFLDS00029">
    <property type="entry name" value="Radical_SAM"/>
    <property type="match status" value="1"/>
</dbReference>
<keyword evidence="4" id="KW-0479">Metal-binding</keyword>
<dbReference type="Pfam" id="PF13289">
    <property type="entry name" value="SIR2_2"/>
    <property type="match status" value="1"/>
</dbReference>
<evidence type="ECO:0000259" key="11">
    <source>
        <dbReference type="SMART" id="SM00895"/>
    </source>
</evidence>
<proteinExistence type="predicted"/>
<dbReference type="GO" id="GO:0042364">
    <property type="term" value="P:water-soluble vitamin biosynthetic process"/>
    <property type="evidence" value="ECO:0007669"/>
    <property type="project" value="UniProtKB-ARBA"/>
</dbReference>
<keyword evidence="13" id="KW-1185">Reference proteome</keyword>
<dbReference type="SUPFAM" id="SSF48008">
    <property type="entry name" value="GntR ligand-binding domain-like"/>
    <property type="match status" value="1"/>
</dbReference>
<dbReference type="Gene3D" id="1.20.120.530">
    <property type="entry name" value="GntR ligand-binding domain-like"/>
    <property type="match status" value="1"/>
</dbReference>
<evidence type="ECO:0000256" key="1">
    <source>
        <dbReference type="ARBA" id="ARBA00001966"/>
    </source>
</evidence>
<evidence type="ECO:0000256" key="2">
    <source>
        <dbReference type="ARBA" id="ARBA00022485"/>
    </source>
</evidence>
<dbReference type="SFLD" id="SFLDG01081">
    <property type="entry name" value="cleavage_of_the_Ca-Cb_bond_in"/>
    <property type="match status" value="1"/>
</dbReference>
<dbReference type="GO" id="GO:0051539">
    <property type="term" value="F:4 iron, 4 sulfur cluster binding"/>
    <property type="evidence" value="ECO:0007669"/>
    <property type="project" value="UniProtKB-KW"/>
</dbReference>
<evidence type="ECO:0000256" key="4">
    <source>
        <dbReference type="ARBA" id="ARBA00022723"/>
    </source>
</evidence>
<name>A0A284VR22_9EURY</name>
<feature type="domain" description="GntR C-terminal" evidence="11">
    <location>
        <begin position="581"/>
        <end position="703"/>
    </location>
</feature>
<dbReference type="EMBL" id="FZMP01000195">
    <property type="protein sequence ID" value="SNQ61741.1"/>
    <property type="molecule type" value="Genomic_DNA"/>
</dbReference>
<keyword evidence="9" id="KW-0804">Transcription</keyword>
<dbReference type="InterPro" id="IPR034428">
    <property type="entry name" value="ThiH/NoCL/HydG-like"/>
</dbReference>
<dbReference type="Gene3D" id="3.20.20.70">
    <property type="entry name" value="Aldolase class I"/>
    <property type="match status" value="1"/>
</dbReference>
<dbReference type="InterPro" id="IPR007197">
    <property type="entry name" value="rSAM"/>
</dbReference>
<protein>
    <submittedName>
        <fullName evidence="12">Uncharacterized protein</fullName>
    </submittedName>
</protein>
<dbReference type="Proteomes" id="UP000218615">
    <property type="component" value="Unassembled WGS sequence"/>
</dbReference>
<evidence type="ECO:0000256" key="3">
    <source>
        <dbReference type="ARBA" id="ARBA00022691"/>
    </source>
</evidence>
<evidence type="ECO:0000256" key="9">
    <source>
        <dbReference type="ARBA" id="ARBA00023163"/>
    </source>
</evidence>
<evidence type="ECO:0000259" key="10">
    <source>
        <dbReference type="SMART" id="SM00876"/>
    </source>
</evidence>
<dbReference type="GO" id="GO:0044272">
    <property type="term" value="P:sulfur compound biosynthetic process"/>
    <property type="evidence" value="ECO:0007669"/>
    <property type="project" value="UniProtKB-ARBA"/>
</dbReference>
<dbReference type="SFLD" id="SFLDG01060">
    <property type="entry name" value="BATS_domain_containing"/>
    <property type="match status" value="1"/>
</dbReference>
<evidence type="ECO:0000256" key="5">
    <source>
        <dbReference type="ARBA" id="ARBA00023004"/>
    </source>
</evidence>
<dbReference type="SMART" id="SM00895">
    <property type="entry name" value="FCD"/>
    <property type="match status" value="1"/>
</dbReference>
<dbReference type="GO" id="GO:0003677">
    <property type="term" value="F:DNA binding"/>
    <property type="evidence" value="ECO:0007669"/>
    <property type="project" value="UniProtKB-KW"/>
</dbReference>
<comment type="cofactor">
    <cofactor evidence="1">
        <name>[4Fe-4S] cluster</name>
        <dbReference type="ChEBI" id="CHEBI:49883"/>
    </cofactor>
</comment>
<sequence>MPIDVMEKRGYFMNKFDIDPDEIKFHLESKPKDIDEVLEKAEKLERLDFEDIAALLHIDPNPNNKDFSNLLETAKRIRSDILGNEINLVVPLYITNYCMNKCPYCAFYCNNYSKGRTRLTFDQYCKEIEYLTAKNFRTIELVFSDDPEIGIKEMTKYIEHLRNKLEQGEGGMIGLNSSPLSQEDYRSLKSMGLDIVLSWQETYHKRTYDELHKECVSKKDFQYRLGTQDRIYNSGIRNAGIGVLLGLYDFKFEVMALVQHGLFLREKFDRFPIVGIPRLKEASRTLFQPEQKYQVSDNQLKLITAIIRLALPYSHIFISTRENKDLIIDLLKAGGGSISAALCSVAPGYITHKKSELNQFEVFSYEPAEMEQILGNNKFIPTYDPPFFDHINLKSLIPEIFKGNAALFIGSGLTSTVTDYTRNSSIFKKIADILTIKNIIIANCDSILEDTIKHRRGRINLIQEDKDMLEMESDTNVYKIHSSFDPLMFNKLEELFFTRTILFVGYNINDDNINAIIKKTKRRLENRVQYYAIMRDPTEVELRFWKSNNAIIFNVDIEPFFDILTEKLRTDPIINRYTFNALWEVRKQMEMSSVSLAARYRGIRDIEALETILERFKEALQDEKTRETGIFWGYDFDFHVGISLASGNSSFYDICRLLYRSLSTLSRQAQSKETLKQHEEILDAIKNKDEERAVKHMEDHIDYVREIWERGLNPR</sequence>
<evidence type="ECO:0000256" key="8">
    <source>
        <dbReference type="ARBA" id="ARBA00023125"/>
    </source>
</evidence>
<dbReference type="InterPro" id="IPR010722">
    <property type="entry name" value="BATS_dom"/>
</dbReference>
<keyword evidence="6" id="KW-0411">Iron-sulfur</keyword>
<keyword evidence="7" id="KW-0805">Transcription regulation</keyword>
<dbReference type="PANTHER" id="PTHR43583:SF1">
    <property type="entry name" value="2-IMINOACETATE SYNTHASE"/>
    <property type="match status" value="1"/>
</dbReference>
<dbReference type="SMART" id="SM00876">
    <property type="entry name" value="BATS"/>
    <property type="match status" value="1"/>
</dbReference>
<evidence type="ECO:0000313" key="13">
    <source>
        <dbReference type="Proteomes" id="UP000218615"/>
    </source>
</evidence>
<dbReference type="InterPro" id="IPR011711">
    <property type="entry name" value="GntR_C"/>
</dbReference>
<evidence type="ECO:0000256" key="7">
    <source>
        <dbReference type="ARBA" id="ARBA00023015"/>
    </source>
</evidence>
<feature type="domain" description="Biotin and thiamin synthesis-associated" evidence="10">
    <location>
        <begin position="275"/>
        <end position="381"/>
    </location>
</feature>
<dbReference type="AlphaFoldDB" id="A0A284VR22"/>
<dbReference type="InterPro" id="IPR058240">
    <property type="entry name" value="rSAM_sf"/>
</dbReference>
<dbReference type="InterPro" id="IPR008920">
    <property type="entry name" value="TF_FadR/GntR_C"/>
</dbReference>
<evidence type="ECO:0000256" key="6">
    <source>
        <dbReference type="ARBA" id="ARBA00023014"/>
    </source>
</evidence>
<reference evidence="13" key="1">
    <citation type="submission" date="2017-06" db="EMBL/GenBank/DDBJ databases">
        <authorList>
            <person name="Cremers G."/>
        </authorList>
    </citation>
    <scope>NUCLEOTIDE SEQUENCE [LARGE SCALE GENOMIC DNA]</scope>
</reference>
<dbReference type="GO" id="GO:0003824">
    <property type="term" value="F:catalytic activity"/>
    <property type="evidence" value="ECO:0007669"/>
    <property type="project" value="InterPro"/>
</dbReference>
<keyword evidence="5" id="KW-0408">Iron</keyword>
<accession>A0A284VR22</accession>
<dbReference type="PANTHER" id="PTHR43583">
    <property type="entry name" value="2-IMINOACETATE SYNTHASE"/>
    <property type="match status" value="1"/>
</dbReference>
<gene>
    <name evidence="12" type="ORF">MNV_490004</name>
</gene>
<keyword evidence="3" id="KW-0949">S-adenosyl-L-methionine</keyword>
<keyword evidence="2" id="KW-0004">4Fe-4S</keyword>
<dbReference type="SUPFAM" id="SSF102114">
    <property type="entry name" value="Radical SAM enzymes"/>
    <property type="match status" value="1"/>
</dbReference>
<evidence type="ECO:0000313" key="12">
    <source>
        <dbReference type="EMBL" id="SNQ61741.1"/>
    </source>
</evidence>
<dbReference type="Pfam" id="PF04055">
    <property type="entry name" value="Radical_SAM"/>
    <property type="match status" value="1"/>
</dbReference>